<sequence>MNRHPLLKKALENSLPEFATVKLQRIGGDLLSYYLVKSGSSDAEANITLDESCILSEVDFEATLDEAGKTCKGRINQYQLLSLLSLNLKILSNDIDPIIVHKLMASIYYALLSREAKLSFVTIAEAADNIRLILSHRANSSKIKQIPNQLTVIETLEYFCTEITDQYVVSQAYLKMVRDGWNLCSNHKEETPSKVKKGYVQDGLN</sequence>
<dbReference type="EMBL" id="JAPUBN010000017">
    <property type="protein sequence ID" value="MCZ2722422.1"/>
    <property type="molecule type" value="Genomic_DNA"/>
</dbReference>
<dbReference type="RefSeq" id="WP_269126036.1">
    <property type="nucleotide sequence ID" value="NZ_JAPUBN010000017.1"/>
</dbReference>
<name>A0ABT4JVM7_9GAMM</name>
<gene>
    <name evidence="1" type="ORF">O1D97_12515</name>
</gene>
<accession>A0ABT4JVM7</accession>
<evidence type="ECO:0000313" key="2">
    <source>
        <dbReference type="Proteomes" id="UP001149719"/>
    </source>
</evidence>
<proteinExistence type="predicted"/>
<evidence type="ECO:0000313" key="1">
    <source>
        <dbReference type="EMBL" id="MCZ2722422.1"/>
    </source>
</evidence>
<dbReference type="Proteomes" id="UP001149719">
    <property type="component" value="Unassembled WGS sequence"/>
</dbReference>
<protein>
    <submittedName>
        <fullName evidence="1">Uncharacterized protein</fullName>
    </submittedName>
</protein>
<organism evidence="1 2">
    <name type="scientific">Marinomonas phaeophyticola</name>
    <dbReference type="NCBI Taxonomy" id="3004091"/>
    <lineage>
        <taxon>Bacteria</taxon>
        <taxon>Pseudomonadati</taxon>
        <taxon>Pseudomonadota</taxon>
        <taxon>Gammaproteobacteria</taxon>
        <taxon>Oceanospirillales</taxon>
        <taxon>Oceanospirillaceae</taxon>
        <taxon>Marinomonas</taxon>
    </lineage>
</organism>
<comment type="caution">
    <text evidence="1">The sequence shown here is derived from an EMBL/GenBank/DDBJ whole genome shotgun (WGS) entry which is preliminary data.</text>
</comment>
<keyword evidence="2" id="KW-1185">Reference proteome</keyword>
<reference evidence="1" key="1">
    <citation type="submission" date="2022-12" db="EMBL/GenBank/DDBJ databases">
        <title>Marinomonas 15G1-11 sp. nov, isolated from marine algae.</title>
        <authorList>
            <person name="Butt M."/>
            <person name="Choi D.G."/>
            <person name="Kim J.M."/>
            <person name="Lee J.K."/>
            <person name="Baek J.H."/>
            <person name="Jeon C.O."/>
        </authorList>
    </citation>
    <scope>NUCLEOTIDE SEQUENCE</scope>
    <source>
        <strain evidence="1">15G1-11</strain>
    </source>
</reference>